<keyword evidence="4" id="KW-1185">Reference proteome</keyword>
<sequence length="204" mass="21212">MAASSSLSVAYRRLAGKVALITGGASGIGEASAKLFGNHGAKVVIADIQYNLGQTLSKSLGSSNSFYIHCDVANEDHIEGAVDKAVATYGKLDIMFNNTGTIHPVLGLTKNLAVELGKYGIRVNCVSPSGVVTPLSKRFFGDEGGDVLQNALNSSANLKGVIWEAEDVAQAALYLASDDAKCVSGHNLCVDGGYTIYNSALNIL</sequence>
<evidence type="ECO:0000313" key="3">
    <source>
        <dbReference type="EMBL" id="CAI9112179.1"/>
    </source>
</evidence>
<comment type="similarity">
    <text evidence="1">Belongs to the short-chain dehydrogenases/reductases (SDR) family.</text>
</comment>
<dbReference type="GO" id="GO:0016491">
    <property type="term" value="F:oxidoreductase activity"/>
    <property type="evidence" value="ECO:0007669"/>
    <property type="project" value="UniProtKB-KW"/>
</dbReference>
<dbReference type="InterPro" id="IPR002347">
    <property type="entry name" value="SDR_fam"/>
</dbReference>
<accession>A0AAV1DW99</accession>
<evidence type="ECO:0000256" key="2">
    <source>
        <dbReference type="ARBA" id="ARBA00023002"/>
    </source>
</evidence>
<proteinExistence type="inferred from homology"/>
<dbReference type="PANTHER" id="PTHR43180:SF50">
    <property type="entry name" value="SHORT CHAIN DEHYDROGENASE"/>
    <property type="match status" value="1"/>
</dbReference>
<dbReference type="Proteomes" id="UP001161247">
    <property type="component" value="Chromosome 7"/>
</dbReference>
<dbReference type="AlphaFoldDB" id="A0AAV1DW99"/>
<evidence type="ECO:0000256" key="1">
    <source>
        <dbReference type="ARBA" id="ARBA00006484"/>
    </source>
</evidence>
<dbReference type="InterPro" id="IPR036291">
    <property type="entry name" value="NAD(P)-bd_dom_sf"/>
</dbReference>
<name>A0AAV1DW99_OLDCO</name>
<reference evidence="3" key="1">
    <citation type="submission" date="2023-03" db="EMBL/GenBank/DDBJ databases">
        <authorList>
            <person name="Julca I."/>
        </authorList>
    </citation>
    <scope>NUCLEOTIDE SEQUENCE</scope>
</reference>
<dbReference type="SUPFAM" id="SSF51735">
    <property type="entry name" value="NAD(P)-binding Rossmann-fold domains"/>
    <property type="match status" value="1"/>
</dbReference>
<dbReference type="Pfam" id="PF00106">
    <property type="entry name" value="adh_short"/>
    <property type="match status" value="1"/>
</dbReference>
<dbReference type="Gene3D" id="3.40.50.720">
    <property type="entry name" value="NAD(P)-binding Rossmann-like Domain"/>
    <property type="match status" value="2"/>
</dbReference>
<dbReference type="Pfam" id="PF13561">
    <property type="entry name" value="adh_short_C2"/>
    <property type="match status" value="1"/>
</dbReference>
<dbReference type="EMBL" id="OX459124">
    <property type="protein sequence ID" value="CAI9112179.1"/>
    <property type="molecule type" value="Genomic_DNA"/>
</dbReference>
<protein>
    <submittedName>
        <fullName evidence="3">OLC1v1012585C1</fullName>
    </submittedName>
</protein>
<dbReference type="PRINTS" id="PR00081">
    <property type="entry name" value="GDHRDH"/>
</dbReference>
<keyword evidence="2" id="KW-0560">Oxidoreductase</keyword>
<dbReference type="PANTHER" id="PTHR43180">
    <property type="entry name" value="3-OXOACYL-(ACYL-CARRIER-PROTEIN) REDUCTASE (AFU_ORTHOLOGUE AFUA_6G11210)"/>
    <property type="match status" value="1"/>
</dbReference>
<evidence type="ECO:0000313" key="4">
    <source>
        <dbReference type="Proteomes" id="UP001161247"/>
    </source>
</evidence>
<organism evidence="3 4">
    <name type="scientific">Oldenlandia corymbosa var. corymbosa</name>
    <dbReference type="NCBI Taxonomy" id="529605"/>
    <lineage>
        <taxon>Eukaryota</taxon>
        <taxon>Viridiplantae</taxon>
        <taxon>Streptophyta</taxon>
        <taxon>Embryophyta</taxon>
        <taxon>Tracheophyta</taxon>
        <taxon>Spermatophyta</taxon>
        <taxon>Magnoliopsida</taxon>
        <taxon>eudicotyledons</taxon>
        <taxon>Gunneridae</taxon>
        <taxon>Pentapetalae</taxon>
        <taxon>asterids</taxon>
        <taxon>lamiids</taxon>
        <taxon>Gentianales</taxon>
        <taxon>Rubiaceae</taxon>
        <taxon>Rubioideae</taxon>
        <taxon>Spermacoceae</taxon>
        <taxon>Hedyotis-Oldenlandia complex</taxon>
        <taxon>Oldenlandia</taxon>
    </lineage>
</organism>
<gene>
    <name evidence="3" type="ORF">OLC1_LOCUS19419</name>
</gene>